<dbReference type="AlphaFoldDB" id="A0A858BWS0"/>
<comment type="similarity">
    <text evidence="1">Belongs to the 3-oxoacid CoA-transferase subunit B family.</text>
</comment>
<keyword evidence="2 3" id="KW-0808">Transferase</keyword>
<organism evidence="3 4">
    <name type="scientific">Aminipila butyrica</name>
    <dbReference type="NCBI Taxonomy" id="433296"/>
    <lineage>
        <taxon>Bacteria</taxon>
        <taxon>Bacillati</taxon>
        <taxon>Bacillota</taxon>
        <taxon>Clostridia</taxon>
        <taxon>Peptostreptococcales</taxon>
        <taxon>Anaerovoracaceae</taxon>
        <taxon>Aminipila</taxon>
    </lineage>
</organism>
<accession>A0A858BWS0</accession>
<dbReference type="SUPFAM" id="SSF100950">
    <property type="entry name" value="NagB/RpiA/CoA transferase-like"/>
    <property type="match status" value="1"/>
</dbReference>
<dbReference type="Pfam" id="PF01144">
    <property type="entry name" value="CoA_trans"/>
    <property type="match status" value="1"/>
</dbReference>
<name>A0A858BWS0_9FIRM</name>
<sequence>MNSKQQIASRVAKEFRDGDIVNLGAGLPTLAVNYIPEDVQVHLCSENGIVGFEKANPDLPVDPFCTDAGEQPISITAAGCVVDSCTAFGLIRGKHLKITVLGTMQVDAEGSIANWMIPGGKVAGMGGAMDLVEGAERVIVATEHCAKDGTPKILEKCTFPLTGYGVVNTIITELAYIEVTKEGLCLKEVAPGVSVEEVIQKTGANLIISKDLREMSR</sequence>
<protein>
    <submittedName>
        <fullName evidence="3">3-oxoacid CoA-transferase subunit B</fullName>
    </submittedName>
</protein>
<evidence type="ECO:0000256" key="2">
    <source>
        <dbReference type="ARBA" id="ARBA00022679"/>
    </source>
</evidence>
<dbReference type="InterPro" id="IPR004165">
    <property type="entry name" value="CoA_trans_fam_I"/>
</dbReference>
<evidence type="ECO:0000256" key="1">
    <source>
        <dbReference type="ARBA" id="ARBA00007047"/>
    </source>
</evidence>
<dbReference type="GO" id="GO:0008410">
    <property type="term" value="F:CoA-transferase activity"/>
    <property type="evidence" value="ECO:0007669"/>
    <property type="project" value="InterPro"/>
</dbReference>
<dbReference type="SMART" id="SM00882">
    <property type="entry name" value="CoA_trans"/>
    <property type="match status" value="1"/>
</dbReference>
<reference evidence="3 4" key="1">
    <citation type="submission" date="2020-02" db="EMBL/GenBank/DDBJ databases">
        <authorList>
            <person name="Kim Y.B."/>
            <person name="Roh S.W."/>
        </authorList>
    </citation>
    <scope>NUCLEOTIDE SEQUENCE [LARGE SCALE GENOMIC DNA]</scope>
    <source>
        <strain evidence="3 4">DSM 103574</strain>
    </source>
</reference>
<gene>
    <name evidence="3" type="ORF">Ami103574_14265</name>
</gene>
<dbReference type="Proteomes" id="UP000466848">
    <property type="component" value="Chromosome"/>
</dbReference>
<dbReference type="InterPro" id="IPR037171">
    <property type="entry name" value="NagB/RpiA_transferase-like"/>
</dbReference>
<dbReference type="PANTHER" id="PTHR13707">
    <property type="entry name" value="KETOACID-COENZYME A TRANSFERASE"/>
    <property type="match status" value="1"/>
</dbReference>
<dbReference type="PANTHER" id="PTHR13707:SF57">
    <property type="entry name" value="SUCCINYL-COA:3-KETOACID COENZYME A TRANSFERASE SUBUNIT B-RELATED"/>
    <property type="match status" value="1"/>
</dbReference>
<dbReference type="RefSeq" id="WP_163067621.1">
    <property type="nucleotide sequence ID" value="NZ_CP048649.1"/>
</dbReference>
<dbReference type="EMBL" id="CP048649">
    <property type="protein sequence ID" value="QIB70383.1"/>
    <property type="molecule type" value="Genomic_DNA"/>
</dbReference>
<dbReference type="KEGG" id="abut:Ami103574_14265"/>
<dbReference type="NCBIfam" id="TIGR02428">
    <property type="entry name" value="pcaJ_scoB_fam"/>
    <property type="match status" value="1"/>
</dbReference>
<dbReference type="InterPro" id="IPR012791">
    <property type="entry name" value="3-oxoacid_CoA-transf_B"/>
</dbReference>
<evidence type="ECO:0000313" key="4">
    <source>
        <dbReference type="Proteomes" id="UP000466848"/>
    </source>
</evidence>
<dbReference type="Gene3D" id="3.40.1080.10">
    <property type="entry name" value="Glutaconate Coenzyme A-transferase"/>
    <property type="match status" value="1"/>
</dbReference>
<evidence type="ECO:0000313" key="3">
    <source>
        <dbReference type="EMBL" id="QIB70383.1"/>
    </source>
</evidence>
<keyword evidence="4" id="KW-1185">Reference proteome</keyword>
<proteinExistence type="inferred from homology"/>